<gene>
    <name evidence="1" type="ORF">BJX67DRAFT_384928</name>
</gene>
<dbReference type="GeneID" id="98148829"/>
<protein>
    <submittedName>
        <fullName evidence="1">Uncharacterized protein</fullName>
    </submittedName>
</protein>
<dbReference type="EMBL" id="JBFXLQ010000055">
    <property type="protein sequence ID" value="KAL2863183.1"/>
    <property type="molecule type" value="Genomic_DNA"/>
</dbReference>
<reference evidence="1 2" key="1">
    <citation type="submission" date="2024-07" db="EMBL/GenBank/DDBJ databases">
        <title>Section-level genome sequencing and comparative genomics of Aspergillus sections Usti and Cavernicolus.</title>
        <authorList>
            <consortium name="Lawrence Berkeley National Laboratory"/>
            <person name="Nybo J.L."/>
            <person name="Vesth T.C."/>
            <person name="Theobald S."/>
            <person name="Frisvad J.C."/>
            <person name="Larsen T.O."/>
            <person name="Kjaerboelling I."/>
            <person name="Rothschild-Mancinelli K."/>
            <person name="Lyhne E.K."/>
            <person name="Kogle M.E."/>
            <person name="Barry K."/>
            <person name="Clum A."/>
            <person name="Na H."/>
            <person name="Ledsgaard L."/>
            <person name="Lin J."/>
            <person name="Lipzen A."/>
            <person name="Kuo A."/>
            <person name="Riley R."/>
            <person name="Mondo S."/>
            <person name="Labutti K."/>
            <person name="Haridas S."/>
            <person name="Pangalinan J."/>
            <person name="Salamov A.A."/>
            <person name="Simmons B.A."/>
            <person name="Magnuson J.K."/>
            <person name="Chen J."/>
            <person name="Drula E."/>
            <person name="Henrissat B."/>
            <person name="Wiebenga A."/>
            <person name="Lubbers R.J."/>
            <person name="Gomes A.C."/>
            <person name="Macurrencykelacurrency M.R."/>
            <person name="Stajich J."/>
            <person name="Grigoriev I.V."/>
            <person name="Mortensen U.H."/>
            <person name="De Vries R.P."/>
            <person name="Baker S.E."/>
            <person name="Andersen M.R."/>
        </authorList>
    </citation>
    <scope>NUCLEOTIDE SEQUENCE [LARGE SCALE GENOMIC DNA]</scope>
    <source>
        <strain evidence="1 2">CBS 449.75</strain>
    </source>
</reference>
<dbReference type="Proteomes" id="UP001610432">
    <property type="component" value="Unassembled WGS sequence"/>
</dbReference>
<name>A0ABR4LF69_9EURO</name>
<accession>A0ABR4LF69</accession>
<proteinExistence type="predicted"/>
<dbReference type="RefSeq" id="XP_070882162.1">
    <property type="nucleotide sequence ID" value="XM_071033757.1"/>
</dbReference>
<comment type="caution">
    <text evidence="1">The sequence shown here is derived from an EMBL/GenBank/DDBJ whole genome shotgun (WGS) entry which is preliminary data.</text>
</comment>
<sequence length="145" mass="15413">MKNSPAASCTLNPNIYQGMLSTGRYLLAALSWALIEAMAITSQPTRFVVFGTSAAAAPPLLDAEEDPRSGFSTLIERATAVVSRVCTVASFFRGNVRDRYRSMHRGAPGCSAPEPAAVVAAVALQEAASPRRRRMLSLPSWGIGT</sequence>
<keyword evidence="2" id="KW-1185">Reference proteome</keyword>
<organism evidence="1 2">
    <name type="scientific">Aspergillus lucknowensis</name>
    <dbReference type="NCBI Taxonomy" id="176173"/>
    <lineage>
        <taxon>Eukaryota</taxon>
        <taxon>Fungi</taxon>
        <taxon>Dikarya</taxon>
        <taxon>Ascomycota</taxon>
        <taxon>Pezizomycotina</taxon>
        <taxon>Eurotiomycetes</taxon>
        <taxon>Eurotiomycetidae</taxon>
        <taxon>Eurotiales</taxon>
        <taxon>Aspergillaceae</taxon>
        <taxon>Aspergillus</taxon>
        <taxon>Aspergillus subgen. Nidulantes</taxon>
    </lineage>
</organism>
<evidence type="ECO:0000313" key="2">
    <source>
        <dbReference type="Proteomes" id="UP001610432"/>
    </source>
</evidence>
<evidence type="ECO:0000313" key="1">
    <source>
        <dbReference type="EMBL" id="KAL2863183.1"/>
    </source>
</evidence>